<reference evidence="1 2" key="1">
    <citation type="submission" date="2014-01" db="EMBL/GenBank/DDBJ databases">
        <title>Plasmidome dynamics in the species complex Clostridium novyi sensu lato converts strains of independent lineages into distinctly different pathogens.</title>
        <authorList>
            <person name="Skarin H."/>
            <person name="Segerman B."/>
        </authorList>
    </citation>
    <scope>NUCLEOTIDE SEQUENCE [LARGE SCALE GENOMIC DNA]</scope>
    <source>
        <strain evidence="1 2">DC5</strain>
    </source>
</reference>
<dbReference type="RefSeq" id="WP_039259098.1">
    <property type="nucleotide sequence ID" value="NZ_JDRY01000015.1"/>
</dbReference>
<dbReference type="InterPro" id="IPR006520">
    <property type="entry name" value="Dit_BPSPP_N"/>
</dbReference>
<protein>
    <recommendedName>
        <fullName evidence="3">Phage tail protein</fullName>
    </recommendedName>
</protein>
<organism evidence="1 2">
    <name type="scientific">Clostridium botulinum C/D str. DC5</name>
    <dbReference type="NCBI Taxonomy" id="1443128"/>
    <lineage>
        <taxon>Bacteria</taxon>
        <taxon>Bacillati</taxon>
        <taxon>Bacillota</taxon>
        <taxon>Clostridia</taxon>
        <taxon>Eubacteriales</taxon>
        <taxon>Clostridiaceae</taxon>
        <taxon>Clostridium</taxon>
    </lineage>
</organism>
<accession>A0A0A0IIN6</accession>
<dbReference type="Gene3D" id="2.40.30.200">
    <property type="match status" value="1"/>
</dbReference>
<dbReference type="AlphaFoldDB" id="A0A0A0IIN6"/>
<sequence>MLSIDFNGYNSYKDFGLVMEKIPSIPTAEKIIRNINIEGMQEPLIEEQGYKNTRIIISFGFKSDDPGIIRAIKSWLMNFKDNKLTFSSDTDIFYKVKDVKVSDVVTKIRTIKRLQVQFTLDPFVYYYKGLEVIEIANSTTLISPEFATNSMPIVDIFGNGDITLNINKQKIYFRNVEEKITINNVLQECYKDTINCNNKMCGEFPQLDPGENNITWSGNIDKIIIIPNWRTI</sequence>
<dbReference type="EMBL" id="JDRY01000015">
    <property type="protein sequence ID" value="KGN00823.1"/>
    <property type="molecule type" value="Genomic_DNA"/>
</dbReference>
<evidence type="ECO:0000313" key="1">
    <source>
        <dbReference type="EMBL" id="KGN00823.1"/>
    </source>
</evidence>
<evidence type="ECO:0008006" key="3">
    <source>
        <dbReference type="Google" id="ProtNLM"/>
    </source>
</evidence>
<name>A0A0A0IIN6_CLOBO</name>
<evidence type="ECO:0000313" key="2">
    <source>
        <dbReference type="Proteomes" id="UP000030014"/>
    </source>
</evidence>
<dbReference type="NCBIfam" id="TIGR01633">
    <property type="entry name" value="phi3626_gp14_N"/>
    <property type="match status" value="1"/>
</dbReference>
<proteinExistence type="predicted"/>
<comment type="caution">
    <text evidence="1">The sequence shown here is derived from an EMBL/GenBank/DDBJ whole genome shotgun (WGS) entry which is preliminary data.</text>
</comment>
<dbReference type="Proteomes" id="UP000030014">
    <property type="component" value="Unassembled WGS sequence"/>
</dbReference>
<gene>
    <name evidence="1" type="ORF">Z955_02360</name>
</gene>